<dbReference type="InterPro" id="IPR055414">
    <property type="entry name" value="LRR_R13L4/SHOC2-like"/>
</dbReference>
<evidence type="ECO:0000259" key="5">
    <source>
        <dbReference type="Pfam" id="PF23598"/>
    </source>
</evidence>
<dbReference type="InterPro" id="IPR057135">
    <property type="entry name" value="At4g27190-like_LRR"/>
</dbReference>
<feature type="domain" description="Disease resistance R13L4/SHOC-2-like LRR" evidence="5">
    <location>
        <begin position="475"/>
        <end position="629"/>
    </location>
</feature>
<feature type="domain" description="Disease resistance protein At4g27190-like leucine-rich repeats" evidence="4">
    <location>
        <begin position="710"/>
        <end position="812"/>
    </location>
</feature>
<keyword evidence="2" id="KW-0677">Repeat</keyword>
<dbReference type="InterPro" id="IPR032675">
    <property type="entry name" value="LRR_dom_sf"/>
</dbReference>
<dbReference type="AlphaFoldDB" id="A0AA38ZEQ3"/>
<dbReference type="SUPFAM" id="SSF52058">
    <property type="entry name" value="L domain-like"/>
    <property type="match status" value="1"/>
</dbReference>
<dbReference type="SUPFAM" id="SSF52540">
    <property type="entry name" value="P-loop containing nucleoside triphosphate hydrolases"/>
    <property type="match status" value="1"/>
</dbReference>
<evidence type="ECO:0000256" key="1">
    <source>
        <dbReference type="ARBA" id="ARBA00022614"/>
    </source>
</evidence>
<dbReference type="Pfam" id="PF23247">
    <property type="entry name" value="LRR_RPS2"/>
    <property type="match status" value="1"/>
</dbReference>
<dbReference type="InterPro" id="IPR050905">
    <property type="entry name" value="Plant_NBS-LRR"/>
</dbReference>
<dbReference type="SMART" id="SM00369">
    <property type="entry name" value="LRR_TYP"/>
    <property type="match status" value="2"/>
</dbReference>
<dbReference type="Gene3D" id="3.80.10.10">
    <property type="entry name" value="Ribonuclease Inhibitor"/>
    <property type="match status" value="2"/>
</dbReference>
<dbReference type="Proteomes" id="UP001168098">
    <property type="component" value="Unassembled WGS sequence"/>
</dbReference>
<organism evidence="6 7">
    <name type="scientific">Vitis rotundifolia</name>
    <name type="common">Muscadine grape</name>
    <dbReference type="NCBI Taxonomy" id="103349"/>
    <lineage>
        <taxon>Eukaryota</taxon>
        <taxon>Viridiplantae</taxon>
        <taxon>Streptophyta</taxon>
        <taxon>Embryophyta</taxon>
        <taxon>Tracheophyta</taxon>
        <taxon>Spermatophyta</taxon>
        <taxon>Magnoliopsida</taxon>
        <taxon>eudicotyledons</taxon>
        <taxon>Gunneridae</taxon>
        <taxon>Pentapetalae</taxon>
        <taxon>rosids</taxon>
        <taxon>Vitales</taxon>
        <taxon>Vitaceae</taxon>
        <taxon>Viteae</taxon>
        <taxon>Vitis</taxon>
    </lineage>
</organism>
<protein>
    <submittedName>
        <fullName evidence="6">Uncharacterized protein</fullName>
    </submittedName>
</protein>
<keyword evidence="3" id="KW-0611">Plant defense</keyword>
<sequence length="1000" mass="115572">MDKSQELIRKKDIVCLILSYPPLNSVIKIKERHKIWIRDVLWNTYKIKDLIVSSHKINLQQLFFRITKLLDHSIHDIEAYIPPDMIEEMQKETLESRTLEKEVCNLAINFASRQIFNYIEIPLFQRIGISGVNDTRLVSRLRNLQWMRKKFNIIILVNALHCRTVADIEDSIVSESGLSTSSTQEEVDKLLRNENFLVILSNADFCIGLDQVGARWWNLSKIQKIVSTYRLHRVNDKRLDLEIRLKDHLLPLELFHRNVEEVHISSIGIRQHIVQVLKHCRGHLLAIVLMARALKGVKNVGIWEYSSHALQLLPMTQTEDRIFFNALAFIWGRLGSTEQKCVKYCAFYLERKETKKVDLIERWIKGGLIGTLDEGDEIIRNLVNALLLDSFQNDNSVRMRDEIREELVIFFRTEMNPMLLELGGRGLREAPKDEAWKEVNRILLMNNKISKLPKNPCCPKLLILLLQVNHHLRVIPPLFFQSMPVLQILDLSHTRIRCLPQSLFKLVLLRKFFLKGCELFMELPPEVGELSHLEVLDLEGTELVNLPATVGKLTNLRCLKVSFYGHDYNSRRNRQLDRVIPNNVIANLLQLEELSIDVNPDDERWNVTAKDILKEICSLNHLEALKFYLPKVILLNDLMSIGLNLSLVHYRFTIGSYMKRIISRLPIEVAVKFEEEERCLKYVNGEGVPTEVKELLQHTTAMFLDRHLTLASLSEFGIENMKNLKFCVLGESDEIGTIVDANNRDFVLESLEYLSLYYMKNLRSIWREPLGWNSLSNLKVLALYSCPQLTTILTIRVLKNVYNLEELVVEDCPEINSILTHEVAAEDLPLLMGCLPNLKKISLHYMPKLVTIFGGILIAPSLEWLSLYDCPNLKSLSYEEVGSNNLKVIIGEADWWSTLRWEKLECFQPSKLDSILFPVERDTNFTTRLAEINDQLPALMQETKPFQQSGSGTSLKQKQCHTIPLLNFARNVDLKSYLFKMLSGIRPLMALTIEVGISKE</sequence>
<comment type="caution">
    <text evidence="6">The sequence shown here is derived from an EMBL/GenBank/DDBJ whole genome shotgun (WGS) entry which is preliminary data.</text>
</comment>
<evidence type="ECO:0000313" key="7">
    <source>
        <dbReference type="Proteomes" id="UP001168098"/>
    </source>
</evidence>
<dbReference type="InterPro" id="IPR027417">
    <property type="entry name" value="P-loop_NTPase"/>
</dbReference>
<dbReference type="InterPro" id="IPR003591">
    <property type="entry name" value="Leu-rich_rpt_typical-subtyp"/>
</dbReference>
<dbReference type="EMBL" id="JARBHA010000012">
    <property type="protein sequence ID" value="KAJ9687681.1"/>
    <property type="molecule type" value="Genomic_DNA"/>
</dbReference>
<keyword evidence="1" id="KW-0433">Leucine-rich repeat</keyword>
<evidence type="ECO:0000313" key="6">
    <source>
        <dbReference type="EMBL" id="KAJ9687681.1"/>
    </source>
</evidence>
<dbReference type="PANTHER" id="PTHR33463">
    <property type="entry name" value="NB-ARC DOMAIN-CONTAINING PROTEIN-RELATED"/>
    <property type="match status" value="1"/>
</dbReference>
<evidence type="ECO:0000256" key="3">
    <source>
        <dbReference type="ARBA" id="ARBA00022821"/>
    </source>
</evidence>
<dbReference type="PANTHER" id="PTHR33463:SF179">
    <property type="entry name" value="NB-ARC DOMAIN-CONTAINING PROTEIN"/>
    <property type="match status" value="1"/>
</dbReference>
<evidence type="ECO:0000256" key="2">
    <source>
        <dbReference type="ARBA" id="ARBA00022737"/>
    </source>
</evidence>
<keyword evidence="7" id="KW-1185">Reference proteome</keyword>
<reference evidence="6 7" key="1">
    <citation type="journal article" date="2023" name="BMC Biotechnol.">
        <title>Vitis rotundifolia cv Carlos genome sequencing.</title>
        <authorList>
            <person name="Huff M."/>
            <person name="Hulse-Kemp A."/>
            <person name="Scheffler B."/>
            <person name="Youngblood R."/>
            <person name="Simpson S."/>
            <person name="Babiker E."/>
            <person name="Staton M."/>
        </authorList>
    </citation>
    <scope>NUCLEOTIDE SEQUENCE [LARGE SCALE GENOMIC DNA]</scope>
    <source>
        <tissue evidence="6">Leaf</tissue>
    </source>
</reference>
<dbReference type="Pfam" id="PF23598">
    <property type="entry name" value="LRR_14"/>
    <property type="match status" value="1"/>
</dbReference>
<proteinExistence type="predicted"/>
<name>A0AA38ZEQ3_VITRO</name>
<evidence type="ECO:0000259" key="4">
    <source>
        <dbReference type="Pfam" id="PF23247"/>
    </source>
</evidence>
<gene>
    <name evidence="6" type="ORF">PVL29_016245</name>
</gene>
<accession>A0AA38ZEQ3</accession>